<dbReference type="InterPro" id="IPR021778">
    <property type="entry name" value="Se/S_carrier-like"/>
</dbReference>
<accession>A0A9D1SK19</accession>
<sequence>MQYLVIAFSSRSLAMQAQNIFARRGIPATLINTPREVDGSCGLSLRTDSRYRDAALRAVETTLLKTSVKAIALIDYPRSGEKSVRFLAR</sequence>
<proteinExistence type="predicted"/>
<dbReference type="Proteomes" id="UP000824145">
    <property type="component" value="Unassembled WGS sequence"/>
</dbReference>
<gene>
    <name evidence="2" type="ORF">IAB07_06325</name>
</gene>
<evidence type="ECO:0000313" key="2">
    <source>
        <dbReference type="EMBL" id="HIU63364.1"/>
    </source>
</evidence>
<feature type="domain" description="Putative Se/S carrier protein-like" evidence="1">
    <location>
        <begin position="3"/>
        <end position="62"/>
    </location>
</feature>
<name>A0A9D1SK19_9FIRM</name>
<organism evidence="2 3">
    <name type="scientific">Candidatus Caccalectryoclostridium excrementigallinarum</name>
    <dbReference type="NCBI Taxonomy" id="2840710"/>
    <lineage>
        <taxon>Bacteria</taxon>
        <taxon>Bacillati</taxon>
        <taxon>Bacillota</taxon>
        <taxon>Clostridia</taxon>
        <taxon>Christensenellales</taxon>
        <taxon>Christensenellaceae</taxon>
        <taxon>Christensenellaceae incertae sedis</taxon>
        <taxon>Candidatus Caccalectryoclostridium</taxon>
    </lineage>
</organism>
<dbReference type="EMBL" id="DVNJ01000032">
    <property type="protein sequence ID" value="HIU63364.1"/>
    <property type="molecule type" value="Genomic_DNA"/>
</dbReference>
<reference evidence="2" key="2">
    <citation type="journal article" date="2021" name="PeerJ">
        <title>Extensive microbial diversity within the chicken gut microbiome revealed by metagenomics and culture.</title>
        <authorList>
            <person name="Gilroy R."/>
            <person name="Ravi A."/>
            <person name="Getino M."/>
            <person name="Pursley I."/>
            <person name="Horton D.L."/>
            <person name="Alikhan N.F."/>
            <person name="Baker D."/>
            <person name="Gharbi K."/>
            <person name="Hall N."/>
            <person name="Watson M."/>
            <person name="Adriaenssens E.M."/>
            <person name="Foster-Nyarko E."/>
            <person name="Jarju S."/>
            <person name="Secka A."/>
            <person name="Antonio M."/>
            <person name="Oren A."/>
            <person name="Chaudhuri R.R."/>
            <person name="La Ragione R."/>
            <person name="Hildebrand F."/>
            <person name="Pallen M.J."/>
        </authorList>
    </citation>
    <scope>NUCLEOTIDE SEQUENCE</scope>
    <source>
        <strain evidence="2">9366</strain>
    </source>
</reference>
<evidence type="ECO:0000313" key="3">
    <source>
        <dbReference type="Proteomes" id="UP000824145"/>
    </source>
</evidence>
<evidence type="ECO:0000259" key="1">
    <source>
        <dbReference type="Pfam" id="PF11823"/>
    </source>
</evidence>
<protein>
    <submittedName>
        <fullName evidence="2">DUF3343 domain-containing protein</fullName>
    </submittedName>
</protein>
<reference evidence="2" key="1">
    <citation type="submission" date="2020-10" db="EMBL/GenBank/DDBJ databases">
        <authorList>
            <person name="Gilroy R."/>
        </authorList>
    </citation>
    <scope>NUCLEOTIDE SEQUENCE</scope>
    <source>
        <strain evidence="2">9366</strain>
    </source>
</reference>
<comment type="caution">
    <text evidence="2">The sequence shown here is derived from an EMBL/GenBank/DDBJ whole genome shotgun (WGS) entry which is preliminary data.</text>
</comment>
<dbReference type="Pfam" id="PF11823">
    <property type="entry name" value="Se_S_carrier"/>
    <property type="match status" value="1"/>
</dbReference>
<dbReference type="AlphaFoldDB" id="A0A9D1SK19"/>